<dbReference type="OrthoDB" id="76567at2759"/>
<reference evidence="2 3" key="1">
    <citation type="journal article" date="2018" name="Nat. Ecol. Evol.">
        <title>Pezizomycetes genomes reveal the molecular basis of ectomycorrhizal truffle lifestyle.</title>
        <authorList>
            <person name="Murat C."/>
            <person name="Payen T."/>
            <person name="Noel B."/>
            <person name="Kuo A."/>
            <person name="Morin E."/>
            <person name="Chen J."/>
            <person name="Kohler A."/>
            <person name="Krizsan K."/>
            <person name="Balestrini R."/>
            <person name="Da Silva C."/>
            <person name="Montanini B."/>
            <person name="Hainaut M."/>
            <person name="Levati E."/>
            <person name="Barry K.W."/>
            <person name="Belfiori B."/>
            <person name="Cichocki N."/>
            <person name="Clum A."/>
            <person name="Dockter R.B."/>
            <person name="Fauchery L."/>
            <person name="Guy J."/>
            <person name="Iotti M."/>
            <person name="Le Tacon F."/>
            <person name="Lindquist E.A."/>
            <person name="Lipzen A."/>
            <person name="Malagnac F."/>
            <person name="Mello A."/>
            <person name="Molinier V."/>
            <person name="Miyauchi S."/>
            <person name="Poulain J."/>
            <person name="Riccioni C."/>
            <person name="Rubini A."/>
            <person name="Sitrit Y."/>
            <person name="Splivallo R."/>
            <person name="Traeger S."/>
            <person name="Wang M."/>
            <person name="Zifcakova L."/>
            <person name="Wipf D."/>
            <person name="Zambonelli A."/>
            <person name="Paolocci F."/>
            <person name="Nowrousian M."/>
            <person name="Ottonello S."/>
            <person name="Baldrian P."/>
            <person name="Spatafora J.W."/>
            <person name="Henrissat B."/>
            <person name="Nagy L.G."/>
            <person name="Aury J.M."/>
            <person name="Wincker P."/>
            <person name="Grigoriev I.V."/>
            <person name="Bonfante P."/>
            <person name="Martin F.M."/>
        </authorList>
    </citation>
    <scope>NUCLEOTIDE SEQUENCE [LARGE SCALE GENOMIC DNA]</scope>
    <source>
        <strain evidence="2 3">120613-1</strain>
    </source>
</reference>
<accession>A0A3N4J7Q5</accession>
<keyword evidence="3" id="KW-1185">Reference proteome</keyword>
<name>A0A3N4J7Q5_9PEZI</name>
<evidence type="ECO:0000313" key="3">
    <source>
        <dbReference type="Proteomes" id="UP000276215"/>
    </source>
</evidence>
<organism evidence="2 3">
    <name type="scientific">Choiromyces venosus 120613-1</name>
    <dbReference type="NCBI Taxonomy" id="1336337"/>
    <lineage>
        <taxon>Eukaryota</taxon>
        <taxon>Fungi</taxon>
        <taxon>Dikarya</taxon>
        <taxon>Ascomycota</taxon>
        <taxon>Pezizomycotina</taxon>
        <taxon>Pezizomycetes</taxon>
        <taxon>Pezizales</taxon>
        <taxon>Tuberaceae</taxon>
        <taxon>Choiromyces</taxon>
    </lineage>
</organism>
<dbReference type="Proteomes" id="UP000276215">
    <property type="component" value="Unassembled WGS sequence"/>
</dbReference>
<gene>
    <name evidence="2" type="ORF">L873DRAFT_1814711</name>
</gene>
<sequence>MAAVPAQQVDVYLTPPDTQPPAPSGQLDICDYLHEELEGVEHQSYCGLVKFTKAIESQADKLCLGNAGQYAVFTPVMQDKLTKIDHPRDSHYKGLRFMYLNHEQALIVKIPAGELHELVHREFAYMCKEKAAGMGLGHELRDVGGRTFQGIASRKEPDTAFKPSSRPLESNWLTVVFECGVSESLKRLTVDSRWWLDDSAGGVKIVLLFSISKAARSIHIEKWEMLTVQNPHATPANPHPFVTRPMKVHEVDIAGPVALAPVALAPVEHAPAAPTPAIPAPAGPAPVVTGAPLTLDFDKIFLRQPHQGEGNIILTAQDLGRYASDVWHFIQ</sequence>
<dbReference type="AlphaFoldDB" id="A0A3N4J7Q5"/>
<dbReference type="STRING" id="1336337.A0A3N4J7Q5"/>
<proteinExistence type="predicted"/>
<feature type="region of interest" description="Disordered" evidence="1">
    <location>
        <begin position="1"/>
        <end position="24"/>
    </location>
</feature>
<evidence type="ECO:0000313" key="2">
    <source>
        <dbReference type="EMBL" id="RPA94236.1"/>
    </source>
</evidence>
<dbReference type="EMBL" id="ML120440">
    <property type="protein sequence ID" value="RPA94236.1"/>
    <property type="molecule type" value="Genomic_DNA"/>
</dbReference>
<evidence type="ECO:0000256" key="1">
    <source>
        <dbReference type="SAM" id="MobiDB-lite"/>
    </source>
</evidence>
<protein>
    <submittedName>
        <fullName evidence="2">Uncharacterized protein</fullName>
    </submittedName>
</protein>